<gene>
    <name evidence="6" type="primary">LOC112466048</name>
</gene>
<dbReference type="InterPro" id="IPR036875">
    <property type="entry name" value="Znf_CCHC_sf"/>
</dbReference>
<evidence type="ECO:0000256" key="1">
    <source>
        <dbReference type="PROSITE-ProRule" id="PRU00047"/>
    </source>
</evidence>
<feature type="domain" description="CCHC-type" evidence="4">
    <location>
        <begin position="334"/>
        <end position="349"/>
    </location>
</feature>
<dbReference type="Proteomes" id="UP000504618">
    <property type="component" value="Unplaced"/>
</dbReference>
<dbReference type="GO" id="GO:0003676">
    <property type="term" value="F:nucleic acid binding"/>
    <property type="evidence" value="ECO:0007669"/>
    <property type="project" value="InterPro"/>
</dbReference>
<feature type="region of interest" description="Disordered" evidence="3">
    <location>
        <begin position="1"/>
        <end position="66"/>
    </location>
</feature>
<dbReference type="Pfam" id="PF00098">
    <property type="entry name" value="zf-CCHC"/>
    <property type="match status" value="1"/>
</dbReference>
<name>A0A6J1R9T0_9HYME</name>
<evidence type="ECO:0000259" key="4">
    <source>
        <dbReference type="PROSITE" id="PS50158"/>
    </source>
</evidence>
<feature type="coiled-coil region" evidence="2">
    <location>
        <begin position="127"/>
        <end position="154"/>
    </location>
</feature>
<dbReference type="OrthoDB" id="3863715at2759"/>
<dbReference type="GO" id="GO:0008270">
    <property type="term" value="F:zinc ion binding"/>
    <property type="evidence" value="ECO:0007669"/>
    <property type="project" value="UniProtKB-KW"/>
</dbReference>
<dbReference type="InterPro" id="IPR001878">
    <property type="entry name" value="Znf_CCHC"/>
</dbReference>
<feature type="compositionally biased region" description="Acidic residues" evidence="3">
    <location>
        <begin position="11"/>
        <end position="25"/>
    </location>
</feature>
<reference evidence="6" key="1">
    <citation type="submission" date="2025-08" db="UniProtKB">
        <authorList>
            <consortium name="RefSeq"/>
        </authorList>
    </citation>
    <scope>IDENTIFICATION</scope>
    <source>
        <tissue evidence="6">Whole body</tissue>
    </source>
</reference>
<keyword evidence="5" id="KW-1185">Reference proteome</keyword>
<protein>
    <submittedName>
        <fullName evidence="6">Uncharacterized protein LOC112466048</fullName>
    </submittedName>
</protein>
<dbReference type="AlphaFoldDB" id="A0A6J1R9T0"/>
<feature type="non-terminal residue" evidence="6">
    <location>
        <position position="438"/>
    </location>
</feature>
<evidence type="ECO:0000313" key="6">
    <source>
        <dbReference type="RefSeq" id="XP_024889696.1"/>
    </source>
</evidence>
<dbReference type="Gene3D" id="4.10.60.10">
    <property type="entry name" value="Zinc finger, CCHC-type"/>
    <property type="match status" value="1"/>
</dbReference>
<feature type="region of interest" description="Disordered" evidence="3">
    <location>
        <begin position="401"/>
        <end position="438"/>
    </location>
</feature>
<dbReference type="PROSITE" id="PS50158">
    <property type="entry name" value="ZF_CCHC"/>
    <property type="match status" value="1"/>
</dbReference>
<evidence type="ECO:0000313" key="5">
    <source>
        <dbReference type="Proteomes" id="UP000504618"/>
    </source>
</evidence>
<evidence type="ECO:0000256" key="3">
    <source>
        <dbReference type="SAM" id="MobiDB-lite"/>
    </source>
</evidence>
<dbReference type="RefSeq" id="XP_024889696.1">
    <property type="nucleotide sequence ID" value="XM_025033928.1"/>
</dbReference>
<keyword evidence="1" id="KW-0479">Metal-binding</keyword>
<evidence type="ECO:0000256" key="2">
    <source>
        <dbReference type="SAM" id="Coils"/>
    </source>
</evidence>
<dbReference type="SUPFAM" id="SSF57756">
    <property type="entry name" value="Retrovirus zinc finger-like domains"/>
    <property type="match status" value="1"/>
</dbReference>
<keyword evidence="1" id="KW-0863">Zinc-finger</keyword>
<keyword evidence="2" id="KW-0175">Coiled coil</keyword>
<keyword evidence="1" id="KW-0862">Zinc</keyword>
<dbReference type="GeneID" id="112466048"/>
<organism evidence="5 6">
    <name type="scientific">Temnothorax curvispinosus</name>
    <dbReference type="NCBI Taxonomy" id="300111"/>
    <lineage>
        <taxon>Eukaryota</taxon>
        <taxon>Metazoa</taxon>
        <taxon>Ecdysozoa</taxon>
        <taxon>Arthropoda</taxon>
        <taxon>Hexapoda</taxon>
        <taxon>Insecta</taxon>
        <taxon>Pterygota</taxon>
        <taxon>Neoptera</taxon>
        <taxon>Endopterygota</taxon>
        <taxon>Hymenoptera</taxon>
        <taxon>Apocrita</taxon>
        <taxon>Aculeata</taxon>
        <taxon>Formicoidea</taxon>
        <taxon>Formicidae</taxon>
        <taxon>Myrmicinae</taxon>
        <taxon>Temnothorax</taxon>
    </lineage>
</organism>
<sequence>MEEDKTKNLPMDEEENQDSLVDYDSDSSVVTVVERERGSDKTISKDEEEKENKKETEAKGAIPKRGKPKIIENIDVNREWAENRPVLPIGTKMLYEKQEKMVEKMDSVMKMLDKVMTQATSMMENMVEVARVNLEKEKLKIRRLEVNKQNTQSKVENGIQTVKESEVEPKKKKLDETVCSVEKNRSLETIKSALEVELNSQRLHIRREYKLTQKSNFDLWMDYLKSELMNNELLDVIDSNIDNPENLSELKVAKRKSLVRDIIINHLDENYHKRILHEKDPKEILKKLRNYKKSEVNVTHTSLEAETKSEVREKLEKPEVRVQRATAEEHKEVKCYRCNKLGHMAKDCPLAGSEAWFCYYCQEIRGHKGDSCPNAGAQTNRFRGKRYTNKTVNKNIKKKGRFAQRGTKRVDNKGKVTKIQPAKKTIPSQTAIEGKPKE</sequence>
<feature type="compositionally biased region" description="Basic and acidic residues" evidence="3">
    <location>
        <begin position="33"/>
        <end position="58"/>
    </location>
</feature>
<proteinExistence type="predicted"/>
<accession>A0A6J1R9T0</accession>
<dbReference type="SMART" id="SM00343">
    <property type="entry name" value="ZnF_C2HC"/>
    <property type="match status" value="2"/>
</dbReference>